<reference evidence="3 4" key="1">
    <citation type="submission" date="2020-02" db="EMBL/GenBank/DDBJ databases">
        <title>Tigecycline-resistant Acinetobacter species from pigs and migratory birds.</title>
        <authorList>
            <person name="Chen C."/>
            <person name="Sun J."/>
            <person name="Liao X.-P."/>
            <person name="Liu Y.-H."/>
        </authorList>
    </citation>
    <scope>NUCLEOTIDE SEQUENCE [LARGE SCALE GENOMIC DNA]</scope>
    <source>
        <strain evidence="3 4">YH12207_T</strain>
    </source>
</reference>
<name>A0A7S6VYC5_9GAMM</name>
<feature type="chain" id="PRO_5032620720" evidence="1">
    <location>
        <begin position="19"/>
        <end position="417"/>
    </location>
</feature>
<dbReference type="AlphaFoldDB" id="A0A7S6VYC5"/>
<dbReference type="Pfam" id="PF22881">
    <property type="entry name" value="FilE_C"/>
    <property type="match status" value="1"/>
</dbReference>
<proteinExistence type="predicted"/>
<evidence type="ECO:0000313" key="4">
    <source>
        <dbReference type="Proteomes" id="UP000593966"/>
    </source>
</evidence>
<keyword evidence="4" id="KW-1185">Reference proteome</keyword>
<dbReference type="EMBL" id="CP048659">
    <property type="protein sequence ID" value="QOW47085.1"/>
    <property type="molecule type" value="Genomic_DNA"/>
</dbReference>
<evidence type="ECO:0000313" key="3">
    <source>
        <dbReference type="EMBL" id="QOW47085.1"/>
    </source>
</evidence>
<dbReference type="Proteomes" id="UP000593966">
    <property type="component" value="Chromosome"/>
</dbReference>
<dbReference type="RefSeq" id="WP_180045850.1">
    <property type="nucleotide sequence ID" value="NZ_CP048659.1"/>
</dbReference>
<keyword evidence="1" id="KW-0732">Signal</keyword>
<evidence type="ECO:0000259" key="2">
    <source>
        <dbReference type="Pfam" id="PF22881"/>
    </source>
</evidence>
<organism evidence="3 4">
    <name type="scientific">Acinetobacter piscicola</name>
    <dbReference type="NCBI Taxonomy" id="2006115"/>
    <lineage>
        <taxon>Bacteria</taxon>
        <taxon>Pseudomonadati</taxon>
        <taxon>Pseudomonadota</taxon>
        <taxon>Gammaproteobacteria</taxon>
        <taxon>Moraxellales</taxon>
        <taxon>Moraxellaceae</taxon>
        <taxon>Acinetobacter</taxon>
    </lineage>
</organism>
<accession>A0A7S6VYC5</accession>
<feature type="signal peptide" evidence="1">
    <location>
        <begin position="1"/>
        <end position="18"/>
    </location>
</feature>
<dbReference type="NCBIfam" id="NF033645">
    <property type="entry name" value="pilus_FilE"/>
    <property type="match status" value="1"/>
</dbReference>
<feature type="domain" description="FilE C-terminal" evidence="2">
    <location>
        <begin position="255"/>
        <end position="417"/>
    </location>
</feature>
<dbReference type="InterPro" id="IPR049782">
    <property type="entry name" value="FilE-like"/>
</dbReference>
<protein>
    <submittedName>
        <fullName evidence="3">Putative pilus assembly protein FilE</fullName>
    </submittedName>
</protein>
<evidence type="ECO:0000256" key="1">
    <source>
        <dbReference type="SAM" id="SignalP"/>
    </source>
</evidence>
<sequence length="417" mass="46860">MRLTLIFLAMSIVPVTYAANFYTIIGPDGRPMVVQKPIETEKKEKIKVQVEQKNNATVVQTPQIVPQTQTQIVSPTLTVQPIQPAQVIEKPEVVLQNNGRAPNSHIVLSPVAVTQQEPLQSVEMMPSQIKQKTQTQPSPQQREASETIIASPVSEKATTVLVPKQVVQQGTKTVDDLKKVEESANPNRNITEIDGVQYVNNEYLEEREFNLEGKKRFYVMPETGGMTGGRFETVERQKGLSKSLLDRIRQPKPLEHKPIVLATTYYRLPKEEVVKTLEQACFTGKKMDKAKTMSMKNQEVSFFPVAPIKENFSYEVVKLDPAIQNILFSSFASSQKKPSYYWPLAVFLDEKGCVVEGVSGFKNEEQNESSTHYASLEGVLKKPDSAHYLFMTPLSQAIDIQNHELTNQGQIKLSVIQ</sequence>
<gene>
    <name evidence="3" type="primary">filE</name>
    <name evidence="3" type="ORF">G0028_14985</name>
</gene>
<dbReference type="InterPro" id="IPR055226">
    <property type="entry name" value="FilE_C"/>
</dbReference>